<evidence type="ECO:0000313" key="1">
    <source>
        <dbReference type="EMBL" id="GAA2148401.1"/>
    </source>
</evidence>
<gene>
    <name evidence="1" type="ORF">GCM10009760_40390</name>
</gene>
<protein>
    <submittedName>
        <fullName evidence="1">Uncharacterized protein</fullName>
    </submittedName>
</protein>
<organism evidence="1 2">
    <name type="scientific">Kitasatospora kazusensis</name>
    <dbReference type="NCBI Taxonomy" id="407974"/>
    <lineage>
        <taxon>Bacteria</taxon>
        <taxon>Bacillati</taxon>
        <taxon>Actinomycetota</taxon>
        <taxon>Actinomycetes</taxon>
        <taxon>Kitasatosporales</taxon>
        <taxon>Streptomycetaceae</taxon>
        <taxon>Kitasatospora</taxon>
    </lineage>
</organism>
<accession>A0ABN2ZWA7</accession>
<keyword evidence="2" id="KW-1185">Reference proteome</keyword>
<proteinExistence type="predicted"/>
<name>A0ABN2ZWA7_9ACTN</name>
<evidence type="ECO:0000313" key="2">
    <source>
        <dbReference type="Proteomes" id="UP001422759"/>
    </source>
</evidence>
<comment type="caution">
    <text evidence="1">The sequence shown here is derived from an EMBL/GenBank/DDBJ whole genome shotgun (WGS) entry which is preliminary data.</text>
</comment>
<reference evidence="1 2" key="1">
    <citation type="journal article" date="2019" name="Int. J. Syst. Evol. Microbiol.">
        <title>The Global Catalogue of Microorganisms (GCM) 10K type strain sequencing project: providing services to taxonomists for standard genome sequencing and annotation.</title>
        <authorList>
            <consortium name="The Broad Institute Genomics Platform"/>
            <consortium name="The Broad Institute Genome Sequencing Center for Infectious Disease"/>
            <person name="Wu L."/>
            <person name="Ma J."/>
        </authorList>
    </citation>
    <scope>NUCLEOTIDE SEQUENCE [LARGE SCALE GENOMIC DNA]</scope>
    <source>
        <strain evidence="1 2">JCM 14560</strain>
    </source>
</reference>
<dbReference type="RefSeq" id="WP_344467018.1">
    <property type="nucleotide sequence ID" value="NZ_BAAANT010000024.1"/>
</dbReference>
<dbReference type="EMBL" id="BAAANT010000024">
    <property type="protein sequence ID" value="GAA2148401.1"/>
    <property type="molecule type" value="Genomic_DNA"/>
</dbReference>
<sequence>MFVVRRPGLAVAVDTDLPVFSYPRVGEVVTGFGALPNPRLDSARAVVELQQNRGGALFRALLGGEFVPGDGGELAVRVASGAAGSAGHPPGLLGGGLAPGLPQEFADPVADGIADDVRLGGAPSGVLLIDRGGFDRESSPLLFMAAGRLLLRMLLAISRGTSPEPVAEFWAERRGALPAWPPTPDPSRRG</sequence>
<dbReference type="Proteomes" id="UP001422759">
    <property type="component" value="Unassembled WGS sequence"/>
</dbReference>